<accession>A0A4C1T7V8</accession>
<dbReference type="STRING" id="151549.A0A4C1T7V8"/>
<dbReference type="SUPFAM" id="SSF56219">
    <property type="entry name" value="DNase I-like"/>
    <property type="match status" value="1"/>
</dbReference>
<evidence type="ECO:0008006" key="3">
    <source>
        <dbReference type="Google" id="ProtNLM"/>
    </source>
</evidence>
<dbReference type="InterPro" id="IPR036691">
    <property type="entry name" value="Endo/exonu/phosph_ase_sf"/>
</dbReference>
<comment type="caution">
    <text evidence="1">The sequence shown here is derived from an EMBL/GenBank/DDBJ whole genome shotgun (WGS) entry which is preliminary data.</text>
</comment>
<keyword evidence="2" id="KW-1185">Reference proteome</keyword>
<evidence type="ECO:0000313" key="1">
    <source>
        <dbReference type="EMBL" id="GBP09527.1"/>
    </source>
</evidence>
<dbReference type="Proteomes" id="UP000299102">
    <property type="component" value="Unassembled WGS sequence"/>
</dbReference>
<reference evidence="1 2" key="1">
    <citation type="journal article" date="2019" name="Commun. Biol.">
        <title>The bagworm genome reveals a unique fibroin gene that provides high tensile strength.</title>
        <authorList>
            <person name="Kono N."/>
            <person name="Nakamura H."/>
            <person name="Ohtoshi R."/>
            <person name="Tomita M."/>
            <person name="Numata K."/>
            <person name="Arakawa K."/>
        </authorList>
    </citation>
    <scope>NUCLEOTIDE SEQUENCE [LARGE SCALE GENOMIC DNA]</scope>
</reference>
<dbReference type="OrthoDB" id="410104at2759"/>
<dbReference type="Gene3D" id="3.60.10.10">
    <property type="entry name" value="Endonuclease/exonuclease/phosphatase"/>
    <property type="match status" value="1"/>
</dbReference>
<sequence>MKTTNPPTLQKSNRRNEKIYIAALNTLTLKNEENLTELTYALEHIKWDIVGLSEVKRLGERIVLYKDFLLYHKGTTPGLHGIGFIVKKHLTDCIEGFMGISERIAMMNLKLPGYQDPWFIIQIYSPTEQSDLETINIFYFELNKVIRDHAHRNIIVMGDINGQIGAKRPEENTLGPFTYCNKTRSRNG</sequence>
<evidence type="ECO:0000313" key="2">
    <source>
        <dbReference type="Proteomes" id="UP000299102"/>
    </source>
</evidence>
<organism evidence="1 2">
    <name type="scientific">Eumeta variegata</name>
    <name type="common">Bagworm moth</name>
    <name type="synonym">Eumeta japonica</name>
    <dbReference type="NCBI Taxonomy" id="151549"/>
    <lineage>
        <taxon>Eukaryota</taxon>
        <taxon>Metazoa</taxon>
        <taxon>Ecdysozoa</taxon>
        <taxon>Arthropoda</taxon>
        <taxon>Hexapoda</taxon>
        <taxon>Insecta</taxon>
        <taxon>Pterygota</taxon>
        <taxon>Neoptera</taxon>
        <taxon>Endopterygota</taxon>
        <taxon>Lepidoptera</taxon>
        <taxon>Glossata</taxon>
        <taxon>Ditrysia</taxon>
        <taxon>Tineoidea</taxon>
        <taxon>Psychidae</taxon>
        <taxon>Oiketicinae</taxon>
        <taxon>Eumeta</taxon>
    </lineage>
</organism>
<protein>
    <recommendedName>
        <fullName evidence="3">Craniofacial development protein 2</fullName>
    </recommendedName>
</protein>
<dbReference type="AlphaFoldDB" id="A0A4C1T7V8"/>
<gene>
    <name evidence="1" type="ORF">EVAR_76543_1</name>
</gene>
<name>A0A4C1T7V8_EUMVA</name>
<dbReference type="EMBL" id="BGZK01000036">
    <property type="protein sequence ID" value="GBP09527.1"/>
    <property type="molecule type" value="Genomic_DNA"/>
</dbReference>
<proteinExistence type="predicted"/>